<dbReference type="Proteomes" id="UP000014500">
    <property type="component" value="Unassembled WGS sequence"/>
</dbReference>
<organism evidence="5 6">
    <name type="scientific">Strigamia maritima</name>
    <name type="common">European centipede</name>
    <name type="synonym">Geophilus maritimus</name>
    <dbReference type="NCBI Taxonomy" id="126957"/>
    <lineage>
        <taxon>Eukaryota</taxon>
        <taxon>Metazoa</taxon>
        <taxon>Ecdysozoa</taxon>
        <taxon>Arthropoda</taxon>
        <taxon>Myriapoda</taxon>
        <taxon>Chilopoda</taxon>
        <taxon>Pleurostigmophora</taxon>
        <taxon>Geophilomorpha</taxon>
        <taxon>Linotaeniidae</taxon>
        <taxon>Strigamia</taxon>
    </lineage>
</organism>
<evidence type="ECO:0000259" key="4">
    <source>
        <dbReference type="Pfam" id="PF13891"/>
    </source>
</evidence>
<name>T1JJY2_STRMM</name>
<keyword evidence="6" id="KW-1185">Reference proteome</keyword>
<keyword evidence="2" id="KW-0539">Nucleus</keyword>
<dbReference type="AlphaFoldDB" id="T1JJY2"/>
<dbReference type="eggNOG" id="ENOG502QQC5">
    <property type="taxonomic scope" value="Eukaryota"/>
</dbReference>
<evidence type="ECO:0000256" key="2">
    <source>
        <dbReference type="ARBA" id="ARBA00023242"/>
    </source>
</evidence>
<feature type="compositionally biased region" description="Basic residues" evidence="3">
    <location>
        <begin position="513"/>
        <end position="524"/>
    </location>
</feature>
<evidence type="ECO:0000313" key="6">
    <source>
        <dbReference type="Proteomes" id="UP000014500"/>
    </source>
</evidence>
<accession>T1JJY2</accession>
<proteinExistence type="predicted"/>
<dbReference type="InterPro" id="IPR025927">
    <property type="entry name" value="Znf_KANL2-like"/>
</dbReference>
<feature type="region of interest" description="Disordered" evidence="3">
    <location>
        <begin position="490"/>
        <end position="534"/>
    </location>
</feature>
<dbReference type="HOGENOM" id="CLU_329723_0_0_1"/>
<dbReference type="PANTHER" id="PTHR16198:SF2">
    <property type="entry name" value="INO80 COMPLEX SUBUNIT D"/>
    <property type="match status" value="1"/>
</dbReference>
<dbReference type="EnsemblMetazoa" id="SMAR014162-RA">
    <property type="protein sequence ID" value="SMAR014162-PA"/>
    <property type="gene ID" value="SMAR014162"/>
</dbReference>
<evidence type="ECO:0000256" key="3">
    <source>
        <dbReference type="SAM" id="MobiDB-lite"/>
    </source>
</evidence>
<dbReference type="PANTHER" id="PTHR16198">
    <property type="match status" value="1"/>
</dbReference>
<protein>
    <recommendedName>
        <fullName evidence="4">KANL2-like probable zinc-finger domain-containing protein</fullName>
    </recommendedName>
</protein>
<comment type="subcellular location">
    <subcellularLocation>
        <location evidence="1">Nucleus</location>
    </subcellularLocation>
</comment>
<feature type="domain" description="KANL2-like probable zinc-finger" evidence="4">
    <location>
        <begin position="420"/>
        <end position="483"/>
    </location>
</feature>
<reference evidence="6" key="1">
    <citation type="submission" date="2011-05" db="EMBL/GenBank/DDBJ databases">
        <authorList>
            <person name="Richards S.R."/>
            <person name="Qu J."/>
            <person name="Jiang H."/>
            <person name="Jhangiani S.N."/>
            <person name="Agravi P."/>
            <person name="Goodspeed R."/>
            <person name="Gross S."/>
            <person name="Mandapat C."/>
            <person name="Jackson L."/>
            <person name="Mathew T."/>
            <person name="Pu L."/>
            <person name="Thornton R."/>
            <person name="Saada N."/>
            <person name="Wilczek-Boney K.B."/>
            <person name="Lee S."/>
            <person name="Kovar C."/>
            <person name="Wu Y."/>
            <person name="Scherer S.E."/>
            <person name="Worley K.C."/>
            <person name="Muzny D.M."/>
            <person name="Gibbs R."/>
        </authorList>
    </citation>
    <scope>NUCLEOTIDE SEQUENCE</scope>
    <source>
        <strain evidence="6">Brora</strain>
    </source>
</reference>
<dbReference type="GO" id="GO:0005634">
    <property type="term" value="C:nucleus"/>
    <property type="evidence" value="ECO:0007669"/>
    <property type="project" value="UniProtKB-SubCell"/>
</dbReference>
<dbReference type="STRING" id="126957.T1JJY2"/>
<evidence type="ECO:0000313" key="5">
    <source>
        <dbReference type="EnsemblMetazoa" id="SMAR014162-PA"/>
    </source>
</evidence>
<evidence type="ECO:0000256" key="1">
    <source>
        <dbReference type="ARBA" id="ARBA00004123"/>
    </source>
</evidence>
<dbReference type="Pfam" id="PF13891">
    <property type="entry name" value="zf-C3HC3H_KANSL2"/>
    <property type="match status" value="2"/>
</dbReference>
<feature type="region of interest" description="Disordered" evidence="3">
    <location>
        <begin position="573"/>
        <end position="593"/>
    </location>
</feature>
<feature type="domain" description="KANL2-like probable zinc-finger" evidence="4">
    <location>
        <begin position="19"/>
        <end position="80"/>
    </location>
</feature>
<reference evidence="5" key="2">
    <citation type="submission" date="2015-02" db="UniProtKB">
        <authorList>
            <consortium name="EnsemblMetazoa"/>
        </authorList>
    </citation>
    <scope>IDENTIFICATION</scope>
</reference>
<dbReference type="OMA" id="QTSTWCV"/>
<dbReference type="EMBL" id="JH431830">
    <property type="status" value="NOT_ANNOTATED_CDS"/>
    <property type="molecule type" value="Genomic_DNA"/>
</dbReference>
<dbReference type="PhylomeDB" id="T1JJY2"/>
<sequence>MMYEGKHIHYSPVDNKPLCSYSTKLCKQRRLNGYAFCIRHILEDKSAPFKQCAHVAKYNNQKCTNPIPTNEDREYCNSHMQVAGMAPKKERKAKKDKESSAVCSPDGKIKFADRLKALLNKTGNEVSMIFDEHVSVDDPYAFSDAMDKSPLVNSPKTNDTNTKTTCLVQQAATESNINNRLNKSQAAKSSKTMNRLQAKIAHNKVLDKLKKNQDCVYVNNNSKSDVAIHSNGVLDHFVLSDLVESSKGKKHLAVNVPIKKMWCKLKRGDNKKEIAEPLQRVRDSWQERRLSKADLHPLGLEMSDSESEDSEMESIQRHWFYTWDKGDTLQVNSEFLPNSRPARLSVRRCEMRRQLNQIYNAQTASVAHRDFQNKFVGALLRSTKRFPNRTAQLVENIHAKTLQAINKSQNIVGVVKRFCHYKNDKTICDSIALPHTRHCIKHIMYNVDQLLFEHCTAKFADNTQCCIPVFDICHELPLCTEHARKRDNYNKMSAEPKPKKPRKKTKPSALTRPPKRGKKKKRQNGIRPNKQSTHVAALNSVAASTDVASSISLGLDSSPGPTELNAEDISKGFEDNLDDDLEDHLSPGSIEKSLELPLDTAELANQASRLLEEHDFTEVLNKIPDDAFNDLFTESKNGDFLPTKEETEELERALAAVDKDVKSLEKLSADSNDDMSDLANSMQQIHDSLLQSDVDLAPSIDNLNVMTSSFSTNDLNSLSQVLSTITTDSMVPNPMPMDTILQSQLPGVQLLPELVQGQLQLQVPVNAAQATNFVLSPQLLGATFTAADAVPAQFPQTIATHTIPLTTPDGISISLQSQFQGIRAGQWILSPADHTFTPMVYQNGFPISSQPLAGQVSALGNIKFPFAATALDVVKQNEGELSVADTATTFVTVNGSAANSFPVVSTDSPKESVS</sequence>